<evidence type="ECO:0000313" key="3">
    <source>
        <dbReference type="Proteomes" id="UP000589620"/>
    </source>
</evidence>
<accession>A0A852T1F3</accession>
<keyword evidence="3" id="KW-1185">Reference proteome</keyword>
<reference evidence="2 3" key="1">
    <citation type="submission" date="2020-07" db="EMBL/GenBank/DDBJ databases">
        <title>Sequencing the genomes of 1000 actinobacteria strains.</title>
        <authorList>
            <person name="Klenk H.-P."/>
        </authorList>
    </citation>
    <scope>NUCLEOTIDE SEQUENCE [LARGE SCALE GENOMIC DNA]</scope>
    <source>
        <strain evidence="2 3">DSM 23871</strain>
    </source>
</reference>
<gene>
    <name evidence="2" type="ORF">BJ963_002778</name>
</gene>
<dbReference type="EMBL" id="JACCBJ010000001">
    <property type="protein sequence ID" value="NYD75259.1"/>
    <property type="molecule type" value="Genomic_DNA"/>
</dbReference>
<proteinExistence type="predicted"/>
<evidence type="ECO:0000313" key="2">
    <source>
        <dbReference type="EMBL" id="NYD75259.1"/>
    </source>
</evidence>
<dbReference type="Pfam" id="PF13835">
    <property type="entry name" value="DUF4194"/>
    <property type="match status" value="1"/>
</dbReference>
<organism evidence="2 3">
    <name type="scientific">Leifsonia soli</name>
    <dbReference type="NCBI Taxonomy" id="582665"/>
    <lineage>
        <taxon>Bacteria</taxon>
        <taxon>Bacillati</taxon>
        <taxon>Actinomycetota</taxon>
        <taxon>Actinomycetes</taxon>
        <taxon>Micrococcales</taxon>
        <taxon>Microbacteriaceae</taxon>
        <taxon>Leifsonia</taxon>
    </lineage>
</organism>
<evidence type="ECO:0008006" key="4">
    <source>
        <dbReference type="Google" id="ProtNLM"/>
    </source>
</evidence>
<feature type="region of interest" description="Disordered" evidence="1">
    <location>
        <begin position="1"/>
        <end position="44"/>
    </location>
</feature>
<evidence type="ECO:0000256" key="1">
    <source>
        <dbReference type="SAM" id="MobiDB-lite"/>
    </source>
</evidence>
<dbReference type="RefSeq" id="WP_179457251.1">
    <property type="nucleotide sequence ID" value="NZ_BAAAPX010000001.1"/>
</dbReference>
<name>A0A852T1F3_9MICO</name>
<dbReference type="AlphaFoldDB" id="A0A852T1F3"/>
<dbReference type="InterPro" id="IPR025449">
    <property type="entry name" value="JetB"/>
</dbReference>
<comment type="caution">
    <text evidence="2">The sequence shown here is derived from an EMBL/GenBank/DDBJ whole genome shotgun (WGS) entry which is preliminary data.</text>
</comment>
<sequence>MTFIEQEPQKIEEEPEWDSDEMPTETEADAEAAPTTHSLFDGDEGGLELDERKALVVLLKNRFITSDSHPPEWRAIVKSRKAIAERLNDLFLELVISLDREVAYKRPISGSREFPTLLHDTRWPREETALLVYLRVRARNEQARGEAHARVSRAEMLEYLQENRPESATDRVSDDGRGERAIGALKTAGLLVKTDEDGVFRISPAIEPMLPVTALNNLLAWLKVRTASESDSEPESTTEESE</sequence>
<protein>
    <recommendedName>
        <fullName evidence="4">DUF4194 domain-containing protein</fullName>
    </recommendedName>
</protein>
<feature type="compositionally biased region" description="Acidic residues" evidence="1">
    <location>
        <begin position="13"/>
        <end position="30"/>
    </location>
</feature>
<dbReference type="Proteomes" id="UP000589620">
    <property type="component" value="Unassembled WGS sequence"/>
</dbReference>